<evidence type="ECO:0000313" key="10">
    <source>
        <dbReference type="Proteomes" id="UP000709295"/>
    </source>
</evidence>
<keyword evidence="4" id="KW-0720">Serine protease</keyword>
<evidence type="ECO:0000259" key="7">
    <source>
        <dbReference type="Pfam" id="PF00588"/>
    </source>
</evidence>
<keyword evidence="2" id="KW-0645">Protease</keyword>
<dbReference type="Pfam" id="PF00588">
    <property type="entry name" value="SpoU_methylase"/>
    <property type="match status" value="1"/>
</dbReference>
<dbReference type="Proteomes" id="UP000709295">
    <property type="component" value="Unassembled WGS sequence"/>
</dbReference>
<dbReference type="InterPro" id="IPR057032">
    <property type="entry name" value="MBTPS1_4th"/>
</dbReference>
<dbReference type="EMBL" id="JAENGY010000088">
    <property type="protein sequence ID" value="KAG6974481.1"/>
    <property type="molecule type" value="Genomic_DNA"/>
</dbReference>
<evidence type="ECO:0008006" key="11">
    <source>
        <dbReference type="Google" id="ProtNLM"/>
    </source>
</evidence>
<dbReference type="Pfam" id="PF00082">
    <property type="entry name" value="Peptidase_S8"/>
    <property type="match status" value="1"/>
</dbReference>
<dbReference type="GO" id="GO:0005794">
    <property type="term" value="C:Golgi apparatus"/>
    <property type="evidence" value="ECO:0007669"/>
    <property type="project" value="TreeGrafter"/>
</dbReference>
<keyword evidence="10" id="KW-1185">Reference proteome</keyword>
<dbReference type="GO" id="GO:0006396">
    <property type="term" value="P:RNA processing"/>
    <property type="evidence" value="ECO:0007669"/>
    <property type="project" value="InterPro"/>
</dbReference>
<protein>
    <recommendedName>
        <fullName evidence="11">Subtilisin</fullName>
    </recommendedName>
</protein>
<accession>A0A8J5M897</accession>
<evidence type="ECO:0000256" key="4">
    <source>
        <dbReference type="ARBA" id="ARBA00022825"/>
    </source>
</evidence>
<dbReference type="GO" id="GO:0008173">
    <property type="term" value="F:RNA methyltransferase activity"/>
    <property type="evidence" value="ECO:0007669"/>
    <property type="project" value="InterPro"/>
</dbReference>
<evidence type="ECO:0000256" key="2">
    <source>
        <dbReference type="ARBA" id="ARBA00022670"/>
    </source>
</evidence>
<proteinExistence type="predicted"/>
<dbReference type="PANTHER" id="PTHR43806:SF7">
    <property type="entry name" value="MEMBRANE-BOUND TRANSCRIPTION FACTOR SITE-1 PROTEASE"/>
    <property type="match status" value="1"/>
</dbReference>
<dbReference type="Pfam" id="PF23090">
    <property type="entry name" value="MBTPS1_4th"/>
    <property type="match status" value="1"/>
</dbReference>
<evidence type="ECO:0000259" key="6">
    <source>
        <dbReference type="Pfam" id="PF00082"/>
    </source>
</evidence>
<keyword evidence="1" id="KW-0489">Methyltransferase</keyword>
<reference evidence="9" key="1">
    <citation type="submission" date="2021-01" db="EMBL/GenBank/DDBJ databases">
        <title>Phytophthora aleatoria, a newly-described species from Pinus radiata is distinct from Phytophthora cactorum isolates based on comparative genomics.</title>
        <authorList>
            <person name="Mcdougal R."/>
            <person name="Panda P."/>
            <person name="Williams N."/>
            <person name="Studholme D.J."/>
        </authorList>
    </citation>
    <scope>NUCLEOTIDE SEQUENCE</scope>
    <source>
        <strain evidence="9">NZFS 4037</strain>
    </source>
</reference>
<dbReference type="GO" id="GO:0003723">
    <property type="term" value="F:RNA binding"/>
    <property type="evidence" value="ECO:0007669"/>
    <property type="project" value="InterPro"/>
</dbReference>
<keyword evidence="4" id="KW-0378">Hydrolase</keyword>
<organism evidence="9 10">
    <name type="scientific">Phytophthora aleatoria</name>
    <dbReference type="NCBI Taxonomy" id="2496075"/>
    <lineage>
        <taxon>Eukaryota</taxon>
        <taxon>Sar</taxon>
        <taxon>Stramenopiles</taxon>
        <taxon>Oomycota</taxon>
        <taxon>Peronosporomycetes</taxon>
        <taxon>Peronosporales</taxon>
        <taxon>Peronosporaceae</taxon>
        <taxon>Phytophthora</taxon>
    </lineage>
</organism>
<feature type="domain" description="MBTPS1 fourth" evidence="8">
    <location>
        <begin position="169"/>
        <end position="441"/>
    </location>
</feature>
<name>A0A8J5M897_9STRA</name>
<evidence type="ECO:0000259" key="8">
    <source>
        <dbReference type="Pfam" id="PF23090"/>
    </source>
</evidence>
<dbReference type="PANTHER" id="PTHR43806">
    <property type="entry name" value="PEPTIDASE S8"/>
    <property type="match status" value="1"/>
</dbReference>
<feature type="domain" description="Peptidase S8/S53" evidence="6">
    <location>
        <begin position="7"/>
        <end position="124"/>
    </location>
</feature>
<feature type="domain" description="tRNA/rRNA methyltransferase SpoU type" evidence="7">
    <location>
        <begin position="537"/>
        <end position="659"/>
    </location>
</feature>
<feature type="compositionally biased region" description="Basic and acidic residues" evidence="5">
    <location>
        <begin position="714"/>
        <end position="732"/>
    </location>
</feature>
<sequence>MFTGEQLSFTSWHLDAFNYALFKGINVLNLSTGGPDFQDLPFVDKVKELAAHGIILVSAVGNDGPHYGLLSNPADQVEVIGVGGVTKNNEIAEFSSRGMTTWELPFGSGRVKPDIVTLAEDVPGADASVKEKAATFEGIAQGSLRLELESSNQVDELLIPLTIKIIPTPPASKRILWDQFHNIPYPSAFVPRDNLENQHDLMDVAGDHPHTNYHQMWNFLTSEGFFVEILPFEYSCLDLGKYGVVMVVDLEEEFFRDEIVALQAAIKYSNVSLIVFADWYDNRMLDSLQLFDTSTLSKWHAITGGSNIPAINELLRDFHIAFGDSVVHSSSVSLMDSGNDSSFPYWSGSYLTNFPVGGYLGYINAVDQSAKTLNGSEKILTDVPVLGLYEVPSVYGGRIAVFGDSSCLDSNVHPAAKFRHCFGMLRTMLRFTNDAVLPSSISPQDESASAGLQRLELEFVADKSQLHPLVDLQDEDVWHLRARYNEFAKHSKVLQASQGRSTHRSFCKFYAKEQCVEATTETETMTTKSSAASSVELYMVLSNKSGRQNLGTYLRTASAFGTTQVLVVGSERFGTHGAHRAQKYVDVVQFYEFAEAREYLKTKGCTIFGLSKQSAGSFAAHATPYEGTSAFVIDNEFPGLSEDQRAICDHFVHVPFHGEQTEASNQLALDTTVVTAITLHHFTAFAQFPVRAIEATNTQGKFVLDAYPTFDPAHNERGQEKAAMREAKRANADDGLSEGDGLSNMFE</sequence>
<dbReference type="InterPro" id="IPR000209">
    <property type="entry name" value="Peptidase_S8/S53_dom"/>
</dbReference>
<evidence type="ECO:0000256" key="3">
    <source>
        <dbReference type="ARBA" id="ARBA00022679"/>
    </source>
</evidence>
<dbReference type="GO" id="GO:0006508">
    <property type="term" value="P:proteolysis"/>
    <property type="evidence" value="ECO:0007669"/>
    <property type="project" value="UniProtKB-KW"/>
</dbReference>
<dbReference type="AlphaFoldDB" id="A0A8J5M897"/>
<comment type="caution">
    <text evidence="9">The sequence shown here is derived from an EMBL/GenBank/DDBJ whole genome shotgun (WGS) entry which is preliminary data.</text>
</comment>
<evidence type="ECO:0000313" key="9">
    <source>
        <dbReference type="EMBL" id="KAG6974481.1"/>
    </source>
</evidence>
<dbReference type="InterPro" id="IPR001537">
    <property type="entry name" value="SpoU_MeTrfase"/>
</dbReference>
<evidence type="ECO:0000256" key="5">
    <source>
        <dbReference type="SAM" id="MobiDB-lite"/>
    </source>
</evidence>
<feature type="region of interest" description="Disordered" evidence="5">
    <location>
        <begin position="714"/>
        <end position="747"/>
    </location>
</feature>
<gene>
    <name evidence="9" type="ORF">JG688_00003047</name>
</gene>
<keyword evidence="3" id="KW-0808">Transferase</keyword>
<evidence type="ECO:0000256" key="1">
    <source>
        <dbReference type="ARBA" id="ARBA00022603"/>
    </source>
</evidence>
<dbReference type="GO" id="GO:0004252">
    <property type="term" value="F:serine-type endopeptidase activity"/>
    <property type="evidence" value="ECO:0007669"/>
    <property type="project" value="TreeGrafter"/>
</dbReference>
<dbReference type="InterPro" id="IPR050131">
    <property type="entry name" value="Peptidase_S8_subtilisin-like"/>
</dbReference>
<dbReference type="GO" id="GO:0032259">
    <property type="term" value="P:methylation"/>
    <property type="evidence" value="ECO:0007669"/>
    <property type="project" value="UniProtKB-KW"/>
</dbReference>